<evidence type="ECO:0000313" key="1">
    <source>
        <dbReference type="EMBL" id="GAI83285.1"/>
    </source>
</evidence>
<name>X1T6T3_9ZZZZ</name>
<sequence>MAKITMNLSKNEYKLKEMIQTLSKANSRGNPYLKRSESEIAKMILEPALTKEYQKYVKDNK</sequence>
<protein>
    <submittedName>
        <fullName evidence="1">Uncharacterized protein</fullName>
    </submittedName>
</protein>
<reference evidence="1" key="1">
    <citation type="journal article" date="2014" name="Front. Microbiol.">
        <title>High frequency of phylogenetically diverse reductive dehalogenase-homologous genes in deep subseafloor sedimentary metagenomes.</title>
        <authorList>
            <person name="Kawai M."/>
            <person name="Futagami T."/>
            <person name="Toyoda A."/>
            <person name="Takaki Y."/>
            <person name="Nishi S."/>
            <person name="Hori S."/>
            <person name="Arai W."/>
            <person name="Tsubouchi T."/>
            <person name="Morono Y."/>
            <person name="Uchiyama I."/>
            <person name="Ito T."/>
            <person name="Fujiyama A."/>
            <person name="Inagaki F."/>
            <person name="Takami H."/>
        </authorList>
    </citation>
    <scope>NUCLEOTIDE SEQUENCE</scope>
    <source>
        <strain evidence="1">Expedition CK06-06</strain>
    </source>
</reference>
<accession>X1T6T3</accession>
<dbReference type="AlphaFoldDB" id="X1T6T3"/>
<organism evidence="1">
    <name type="scientific">marine sediment metagenome</name>
    <dbReference type="NCBI Taxonomy" id="412755"/>
    <lineage>
        <taxon>unclassified sequences</taxon>
        <taxon>metagenomes</taxon>
        <taxon>ecological metagenomes</taxon>
    </lineage>
</organism>
<comment type="caution">
    <text evidence="1">The sequence shown here is derived from an EMBL/GenBank/DDBJ whole genome shotgun (WGS) entry which is preliminary data.</text>
</comment>
<dbReference type="EMBL" id="BARW01008333">
    <property type="protein sequence ID" value="GAI83285.1"/>
    <property type="molecule type" value="Genomic_DNA"/>
</dbReference>
<gene>
    <name evidence="1" type="ORF">S12H4_17113</name>
</gene>
<proteinExistence type="predicted"/>